<dbReference type="InterPro" id="IPR036890">
    <property type="entry name" value="HATPase_C_sf"/>
</dbReference>
<feature type="transmembrane region" description="Helical" evidence="5">
    <location>
        <begin position="119"/>
        <end position="139"/>
    </location>
</feature>
<dbReference type="PRINTS" id="PR00344">
    <property type="entry name" value="BCTRLSENSOR"/>
</dbReference>
<dbReference type="EMBL" id="MDET01000007">
    <property type="protein sequence ID" value="OQM76517.1"/>
    <property type="molecule type" value="Genomic_DNA"/>
</dbReference>
<keyword evidence="4" id="KW-0175">Coiled coil</keyword>
<evidence type="ECO:0000256" key="3">
    <source>
        <dbReference type="ARBA" id="ARBA00022553"/>
    </source>
</evidence>
<evidence type="ECO:0000259" key="6">
    <source>
        <dbReference type="PROSITE" id="PS50109"/>
    </source>
</evidence>
<feature type="transmembrane region" description="Helical" evidence="5">
    <location>
        <begin position="151"/>
        <end position="170"/>
    </location>
</feature>
<dbReference type="Pfam" id="PF00512">
    <property type="entry name" value="HisKA"/>
    <property type="match status" value="1"/>
</dbReference>
<gene>
    <name evidence="7" type="ORF">BFN67_14170</name>
</gene>
<dbReference type="CDD" id="cd00082">
    <property type="entry name" value="HisKA"/>
    <property type="match status" value="1"/>
</dbReference>
<feature type="coiled-coil region" evidence="4">
    <location>
        <begin position="215"/>
        <end position="252"/>
    </location>
</feature>
<feature type="transmembrane region" description="Helical" evidence="5">
    <location>
        <begin position="6"/>
        <end position="25"/>
    </location>
</feature>
<comment type="caution">
    <text evidence="7">The sequence shown here is derived from an EMBL/GenBank/DDBJ whole genome shotgun (WGS) entry which is preliminary data.</text>
</comment>
<dbReference type="EC" id="2.7.13.3" evidence="2"/>
<evidence type="ECO:0000313" key="7">
    <source>
        <dbReference type="EMBL" id="OQM76517.1"/>
    </source>
</evidence>
<evidence type="ECO:0000256" key="5">
    <source>
        <dbReference type="SAM" id="Phobius"/>
    </source>
</evidence>
<name>A0A1V8RTK3_9HYPH</name>
<dbReference type="SUPFAM" id="SSF55874">
    <property type="entry name" value="ATPase domain of HSP90 chaperone/DNA topoisomerase II/histidine kinase"/>
    <property type="match status" value="1"/>
</dbReference>
<dbReference type="InterPro" id="IPR003594">
    <property type="entry name" value="HATPase_dom"/>
</dbReference>
<dbReference type="PROSITE" id="PS50109">
    <property type="entry name" value="HIS_KIN"/>
    <property type="match status" value="1"/>
</dbReference>
<dbReference type="OrthoDB" id="9806130at2"/>
<dbReference type="SMART" id="SM00388">
    <property type="entry name" value="HisKA"/>
    <property type="match status" value="1"/>
</dbReference>
<organism evidence="7 8">
    <name type="scientific">Manganibacter manganicus</name>
    <dbReference type="NCBI Taxonomy" id="1873176"/>
    <lineage>
        <taxon>Bacteria</taxon>
        <taxon>Pseudomonadati</taxon>
        <taxon>Pseudomonadota</taxon>
        <taxon>Alphaproteobacteria</taxon>
        <taxon>Hyphomicrobiales</taxon>
        <taxon>Phyllobacteriaceae</taxon>
        <taxon>Manganibacter</taxon>
    </lineage>
</organism>
<dbReference type="InterPro" id="IPR036097">
    <property type="entry name" value="HisK_dim/P_sf"/>
</dbReference>
<dbReference type="Pfam" id="PF02518">
    <property type="entry name" value="HATPase_c"/>
    <property type="match status" value="1"/>
</dbReference>
<evidence type="ECO:0000256" key="2">
    <source>
        <dbReference type="ARBA" id="ARBA00012438"/>
    </source>
</evidence>
<dbReference type="InterPro" id="IPR003661">
    <property type="entry name" value="HisK_dim/P_dom"/>
</dbReference>
<dbReference type="GO" id="GO:0000155">
    <property type="term" value="F:phosphorelay sensor kinase activity"/>
    <property type="evidence" value="ECO:0007669"/>
    <property type="project" value="InterPro"/>
</dbReference>
<dbReference type="CDD" id="cd00075">
    <property type="entry name" value="HATPase"/>
    <property type="match status" value="1"/>
</dbReference>
<dbReference type="InterPro" id="IPR004358">
    <property type="entry name" value="Sig_transdc_His_kin-like_C"/>
</dbReference>
<dbReference type="InterPro" id="IPR005467">
    <property type="entry name" value="His_kinase_dom"/>
</dbReference>
<feature type="domain" description="Histidine kinase" evidence="6">
    <location>
        <begin position="259"/>
        <end position="469"/>
    </location>
</feature>
<evidence type="ECO:0000256" key="1">
    <source>
        <dbReference type="ARBA" id="ARBA00000085"/>
    </source>
</evidence>
<protein>
    <recommendedName>
        <fullName evidence="2">histidine kinase</fullName>
        <ecNumber evidence="2">2.7.13.3</ecNumber>
    </recommendedName>
</protein>
<sequence length="482" mass="53869">MLDLRTILVVTLATASLQAVAWIFVWRAWRHLYQLKFLAAGFIAIAVGVLLTLLRGQHPATLEIVLYNTILKLGLVLLAEGLARFLGQSRYSWIGIFLLLFQTVTWSVALTAAPDNIAVRIHTSTLFTVVIMSMMCLALMRDRTQPRLLRWITIGVLAEYLVASIAHSIIEFRLPSDFQSAPVLADRNAWYLLQGTLFLIAFFACLLFMVSSRLSAELREKNDALSKEVMRMRRLESRLNTSLEAERDLRQEQADFMRVVGHEFRTPLAVIRNAVEMIRLTAGEFPEATRERLSGIDNALNRLFSLIDRFMTNDRDNGFQPERIQVVSFLGDVRLHFEMTAQVNRLHFVVEDKTSSFNVDPDMLATVIINLVDNALKYSPADRPVRVTASQGRGAVVIEVRDRGIGIPAAELGKIGRRFFRASNAKTVAGAGLGLYSARRLLAYHGGTLQLEPNGEGGTTAIVRVPLSPGSSDKIMLEWATA</sequence>
<feature type="transmembrane region" description="Helical" evidence="5">
    <location>
        <begin position="91"/>
        <end position="113"/>
    </location>
</feature>
<dbReference type="STRING" id="1873176.BFN67_14170"/>
<dbReference type="Proteomes" id="UP000191905">
    <property type="component" value="Unassembled WGS sequence"/>
</dbReference>
<feature type="transmembrane region" description="Helical" evidence="5">
    <location>
        <begin position="190"/>
        <end position="210"/>
    </location>
</feature>
<dbReference type="AlphaFoldDB" id="A0A1V8RTK3"/>
<evidence type="ECO:0000313" key="8">
    <source>
        <dbReference type="Proteomes" id="UP000191905"/>
    </source>
</evidence>
<dbReference type="SUPFAM" id="SSF47384">
    <property type="entry name" value="Homodimeric domain of signal transducing histidine kinase"/>
    <property type="match status" value="1"/>
</dbReference>
<dbReference type="Gene3D" id="3.30.565.10">
    <property type="entry name" value="Histidine kinase-like ATPase, C-terminal domain"/>
    <property type="match status" value="1"/>
</dbReference>
<feature type="transmembrane region" description="Helical" evidence="5">
    <location>
        <begin position="60"/>
        <end position="79"/>
    </location>
</feature>
<feature type="transmembrane region" description="Helical" evidence="5">
    <location>
        <begin position="37"/>
        <end position="54"/>
    </location>
</feature>
<reference evidence="7 8" key="1">
    <citation type="journal article" date="2016" name="Int. J. Syst. Evol. Microbiol.">
        <title>Pseudaminobacter manganicus sp. nov., isolated from sludge of a manganese mine.</title>
        <authorList>
            <person name="Li J."/>
            <person name="Huang J."/>
            <person name="Liao S."/>
            <person name="Wang G."/>
        </authorList>
    </citation>
    <scope>NUCLEOTIDE SEQUENCE [LARGE SCALE GENOMIC DNA]</scope>
    <source>
        <strain evidence="7 8">JH-7</strain>
    </source>
</reference>
<comment type="catalytic activity">
    <reaction evidence="1">
        <text>ATP + protein L-histidine = ADP + protein N-phospho-L-histidine.</text>
        <dbReference type="EC" id="2.7.13.3"/>
    </reaction>
</comment>
<keyword evidence="5" id="KW-0472">Membrane</keyword>
<accession>A0A1V8RTK3</accession>
<proteinExistence type="predicted"/>
<keyword evidence="5" id="KW-0812">Transmembrane</keyword>
<evidence type="ECO:0000256" key="4">
    <source>
        <dbReference type="SAM" id="Coils"/>
    </source>
</evidence>
<dbReference type="Gene3D" id="1.10.287.130">
    <property type="match status" value="1"/>
</dbReference>
<dbReference type="SMART" id="SM00387">
    <property type="entry name" value="HATPase_c"/>
    <property type="match status" value="1"/>
</dbReference>
<keyword evidence="8" id="KW-1185">Reference proteome</keyword>
<dbReference type="PANTHER" id="PTHR43547">
    <property type="entry name" value="TWO-COMPONENT HISTIDINE KINASE"/>
    <property type="match status" value="1"/>
</dbReference>
<keyword evidence="3" id="KW-0597">Phosphoprotein</keyword>
<keyword evidence="5" id="KW-1133">Transmembrane helix</keyword>
<dbReference type="PANTHER" id="PTHR43547:SF2">
    <property type="entry name" value="HYBRID SIGNAL TRANSDUCTION HISTIDINE KINASE C"/>
    <property type="match status" value="1"/>
</dbReference>